<dbReference type="EMBL" id="JABSTQ010009059">
    <property type="protein sequence ID" value="KAG0433448.1"/>
    <property type="molecule type" value="Genomic_DNA"/>
</dbReference>
<keyword evidence="2" id="KW-1185">Reference proteome</keyword>
<accession>A0AC60QHU4</accession>
<protein>
    <submittedName>
        <fullName evidence="1">Uncharacterized protein</fullName>
    </submittedName>
</protein>
<sequence>LVLIPSLGAVDEEESADGEQSMFNVIITEDDLQSSQRDIPVIAYVAGYSAHAALKRIHCEACAKLLVMDGRMLEGEDLSLIFHLTRRGRGGGLMFPQSCTVTMVLVTKIMVEKLSAPKNVSAFLKDEKQRSLIMYFALSLLKEALNFSYCSIGHSVLLLMKHVVSAVTNTLLRNYCGVINDAIQQKAQR</sequence>
<dbReference type="Proteomes" id="UP000805193">
    <property type="component" value="Unassembled WGS sequence"/>
</dbReference>
<evidence type="ECO:0000313" key="1">
    <source>
        <dbReference type="EMBL" id="KAG0433448.1"/>
    </source>
</evidence>
<organism evidence="1 2">
    <name type="scientific">Ixodes persulcatus</name>
    <name type="common">Taiga tick</name>
    <dbReference type="NCBI Taxonomy" id="34615"/>
    <lineage>
        <taxon>Eukaryota</taxon>
        <taxon>Metazoa</taxon>
        <taxon>Ecdysozoa</taxon>
        <taxon>Arthropoda</taxon>
        <taxon>Chelicerata</taxon>
        <taxon>Arachnida</taxon>
        <taxon>Acari</taxon>
        <taxon>Parasitiformes</taxon>
        <taxon>Ixodida</taxon>
        <taxon>Ixodoidea</taxon>
        <taxon>Ixodidae</taxon>
        <taxon>Ixodinae</taxon>
        <taxon>Ixodes</taxon>
    </lineage>
</organism>
<feature type="non-terminal residue" evidence="1">
    <location>
        <position position="1"/>
    </location>
</feature>
<proteinExistence type="predicted"/>
<feature type="non-terminal residue" evidence="1">
    <location>
        <position position="189"/>
    </location>
</feature>
<reference evidence="1 2" key="1">
    <citation type="journal article" date="2020" name="Cell">
        <title>Large-Scale Comparative Analyses of Tick Genomes Elucidate Their Genetic Diversity and Vector Capacities.</title>
        <authorList>
            <consortium name="Tick Genome and Microbiome Consortium (TIGMIC)"/>
            <person name="Jia N."/>
            <person name="Wang J."/>
            <person name="Shi W."/>
            <person name="Du L."/>
            <person name="Sun Y."/>
            <person name="Zhan W."/>
            <person name="Jiang J.F."/>
            <person name="Wang Q."/>
            <person name="Zhang B."/>
            <person name="Ji P."/>
            <person name="Bell-Sakyi L."/>
            <person name="Cui X.M."/>
            <person name="Yuan T.T."/>
            <person name="Jiang B.G."/>
            <person name="Yang W.F."/>
            <person name="Lam T.T."/>
            <person name="Chang Q.C."/>
            <person name="Ding S.J."/>
            <person name="Wang X.J."/>
            <person name="Zhu J.G."/>
            <person name="Ruan X.D."/>
            <person name="Zhao L."/>
            <person name="Wei J.T."/>
            <person name="Ye R.Z."/>
            <person name="Que T.C."/>
            <person name="Du C.H."/>
            <person name="Zhou Y.H."/>
            <person name="Cheng J.X."/>
            <person name="Dai P.F."/>
            <person name="Guo W.B."/>
            <person name="Han X.H."/>
            <person name="Huang E.J."/>
            <person name="Li L.F."/>
            <person name="Wei W."/>
            <person name="Gao Y.C."/>
            <person name="Liu J.Z."/>
            <person name="Shao H.Z."/>
            <person name="Wang X."/>
            <person name="Wang C.C."/>
            <person name="Yang T.C."/>
            <person name="Huo Q.B."/>
            <person name="Li W."/>
            <person name="Chen H.Y."/>
            <person name="Chen S.E."/>
            <person name="Zhou L.G."/>
            <person name="Ni X.B."/>
            <person name="Tian J.H."/>
            <person name="Sheng Y."/>
            <person name="Liu T."/>
            <person name="Pan Y.S."/>
            <person name="Xia L.Y."/>
            <person name="Li J."/>
            <person name="Zhao F."/>
            <person name="Cao W.C."/>
        </authorList>
    </citation>
    <scope>NUCLEOTIDE SEQUENCE [LARGE SCALE GENOMIC DNA]</scope>
    <source>
        <strain evidence="1">Iper-2018</strain>
    </source>
</reference>
<evidence type="ECO:0000313" key="2">
    <source>
        <dbReference type="Proteomes" id="UP000805193"/>
    </source>
</evidence>
<name>A0AC60QHU4_IXOPE</name>
<comment type="caution">
    <text evidence="1">The sequence shown here is derived from an EMBL/GenBank/DDBJ whole genome shotgun (WGS) entry which is preliminary data.</text>
</comment>
<gene>
    <name evidence="1" type="ORF">HPB47_019911</name>
</gene>